<proteinExistence type="predicted"/>
<name>A0A4Z0C8D2_9BURK</name>
<evidence type="ECO:0000313" key="3">
    <source>
        <dbReference type="Proteomes" id="UP000297839"/>
    </source>
</evidence>
<gene>
    <name evidence="2" type="ORF">EZ216_01920</name>
</gene>
<dbReference type="OrthoDB" id="8913942at2"/>
<feature type="compositionally biased region" description="Basic and acidic residues" evidence="1">
    <location>
        <begin position="22"/>
        <end position="31"/>
    </location>
</feature>
<dbReference type="EMBL" id="SMLK01000001">
    <property type="protein sequence ID" value="TFZ07947.1"/>
    <property type="molecule type" value="Genomic_DNA"/>
</dbReference>
<comment type="caution">
    <text evidence="2">The sequence shown here is derived from an EMBL/GenBank/DDBJ whole genome shotgun (WGS) entry which is preliminary data.</text>
</comment>
<evidence type="ECO:0000256" key="1">
    <source>
        <dbReference type="SAM" id="MobiDB-lite"/>
    </source>
</evidence>
<evidence type="ECO:0000313" key="2">
    <source>
        <dbReference type="EMBL" id="TFZ07947.1"/>
    </source>
</evidence>
<dbReference type="AlphaFoldDB" id="A0A4Z0C8D2"/>
<reference evidence="2 3" key="1">
    <citation type="submission" date="2019-03" db="EMBL/GenBank/DDBJ databases">
        <title>Ramlibacter sp. 18x22-1, whole genome shotgun sequence.</title>
        <authorList>
            <person name="Zhang X."/>
            <person name="Feng G."/>
            <person name="Zhu H."/>
        </authorList>
    </citation>
    <scope>NUCLEOTIDE SEQUENCE [LARGE SCALE GENOMIC DNA]</scope>
    <source>
        <strain evidence="2 3">18x22-1</strain>
    </source>
</reference>
<accession>A0A4Z0C8D2</accession>
<dbReference type="Proteomes" id="UP000297839">
    <property type="component" value="Unassembled WGS sequence"/>
</dbReference>
<protein>
    <submittedName>
        <fullName evidence="2">Uncharacterized protein</fullName>
    </submittedName>
</protein>
<feature type="region of interest" description="Disordered" evidence="1">
    <location>
        <begin position="22"/>
        <end position="61"/>
    </location>
</feature>
<keyword evidence="3" id="KW-1185">Reference proteome</keyword>
<sequence>MDTESREGRLPRNVMLRLLENLRRRSGRRELPPPGQRSGEGAGSLEPYLEHNRRTRPAPLE</sequence>
<organism evidence="2 3">
    <name type="scientific">Ramlibacter humi</name>
    <dbReference type="NCBI Taxonomy" id="2530451"/>
    <lineage>
        <taxon>Bacteria</taxon>
        <taxon>Pseudomonadati</taxon>
        <taxon>Pseudomonadota</taxon>
        <taxon>Betaproteobacteria</taxon>
        <taxon>Burkholderiales</taxon>
        <taxon>Comamonadaceae</taxon>
        <taxon>Ramlibacter</taxon>
    </lineage>
</organism>
<dbReference type="RefSeq" id="WP_135247885.1">
    <property type="nucleotide sequence ID" value="NZ_SMLK01000001.1"/>
</dbReference>